<proteinExistence type="inferred from homology"/>
<reference evidence="10 11" key="1">
    <citation type="submission" date="2023-09" db="EMBL/GenBank/DDBJ databases">
        <authorList>
            <person name="Rey-Velasco X."/>
        </authorList>
    </citation>
    <scope>NUCLEOTIDE SEQUENCE [LARGE SCALE GENOMIC DNA]</scope>
    <source>
        <strain evidence="10 11">F394</strain>
    </source>
</reference>
<keyword evidence="2 7" id="KW-0004">4Fe-4S</keyword>
<feature type="domain" description="High potential iron-sulfur proteins family profile" evidence="9">
    <location>
        <begin position="41"/>
        <end position="109"/>
    </location>
</feature>
<keyword evidence="4 7" id="KW-0249">Electron transport</keyword>
<dbReference type="SUPFAM" id="SSF57652">
    <property type="entry name" value="HIPIP (high potential iron protein)"/>
    <property type="match status" value="1"/>
</dbReference>
<evidence type="ECO:0000256" key="7">
    <source>
        <dbReference type="RuleBase" id="RU000620"/>
    </source>
</evidence>
<dbReference type="InterPro" id="IPR006311">
    <property type="entry name" value="TAT_signal"/>
</dbReference>
<dbReference type="PROSITE" id="PS51373">
    <property type="entry name" value="HIPIP"/>
    <property type="match status" value="1"/>
</dbReference>
<evidence type="ECO:0000256" key="4">
    <source>
        <dbReference type="ARBA" id="ARBA00022982"/>
    </source>
</evidence>
<feature type="signal peptide" evidence="8">
    <location>
        <begin position="1"/>
        <end position="25"/>
    </location>
</feature>
<comment type="caution">
    <text evidence="10">The sequence shown here is derived from an EMBL/GenBank/DDBJ whole genome shotgun (WGS) entry which is preliminary data.</text>
</comment>
<dbReference type="PROSITE" id="PS51318">
    <property type="entry name" value="TAT"/>
    <property type="match status" value="1"/>
</dbReference>
<keyword evidence="6 7" id="KW-0411">Iron-sulfur</keyword>
<evidence type="ECO:0000256" key="3">
    <source>
        <dbReference type="ARBA" id="ARBA00022723"/>
    </source>
</evidence>
<organism evidence="10 11">
    <name type="scientific">Rubrivirga litoralis</name>
    <dbReference type="NCBI Taxonomy" id="3075598"/>
    <lineage>
        <taxon>Bacteria</taxon>
        <taxon>Pseudomonadati</taxon>
        <taxon>Rhodothermota</taxon>
        <taxon>Rhodothermia</taxon>
        <taxon>Rhodothermales</taxon>
        <taxon>Rubricoccaceae</taxon>
        <taxon>Rubrivirga</taxon>
    </lineage>
</organism>
<keyword evidence="8" id="KW-0732">Signal</keyword>
<keyword evidence="11" id="KW-1185">Reference proteome</keyword>
<dbReference type="Gene3D" id="4.10.490.10">
    <property type="entry name" value="High potential iron-sulphur protein"/>
    <property type="match status" value="1"/>
</dbReference>
<dbReference type="Proteomes" id="UP001267426">
    <property type="component" value="Unassembled WGS sequence"/>
</dbReference>
<evidence type="ECO:0000256" key="1">
    <source>
        <dbReference type="ARBA" id="ARBA00022448"/>
    </source>
</evidence>
<evidence type="ECO:0000256" key="8">
    <source>
        <dbReference type="SAM" id="SignalP"/>
    </source>
</evidence>
<comment type="subunit">
    <text evidence="7">Homodimer.</text>
</comment>
<dbReference type="EMBL" id="JAVRHT010000001">
    <property type="protein sequence ID" value="MDT0630249.1"/>
    <property type="molecule type" value="Genomic_DNA"/>
</dbReference>
<evidence type="ECO:0000256" key="5">
    <source>
        <dbReference type="ARBA" id="ARBA00023004"/>
    </source>
</evidence>
<comment type="function">
    <text evidence="7">Specific class of high-redox-potential 4Fe-4S ferredoxins. Functions in anaerobic electron transport in most purple and in some other photosynthetic bacteria and in at least one genus (Paracoccus) of halophilic, denitrifying bacteria.</text>
</comment>
<dbReference type="RefSeq" id="WP_311661231.1">
    <property type="nucleotide sequence ID" value="NZ_JAVRHT010000001.1"/>
</dbReference>
<protein>
    <recommendedName>
        <fullName evidence="7">High-potential iron-sulfur protein</fullName>
        <shortName evidence="7">HiPIP</shortName>
    </recommendedName>
</protein>
<keyword evidence="3 7" id="KW-0479">Metal-binding</keyword>
<keyword evidence="5 7" id="KW-0408">Iron</keyword>
<evidence type="ECO:0000259" key="9">
    <source>
        <dbReference type="PROSITE" id="PS51373"/>
    </source>
</evidence>
<evidence type="ECO:0000313" key="10">
    <source>
        <dbReference type="EMBL" id="MDT0630249.1"/>
    </source>
</evidence>
<evidence type="ECO:0000256" key="6">
    <source>
        <dbReference type="ARBA" id="ARBA00023014"/>
    </source>
</evidence>
<keyword evidence="1 7" id="KW-0813">Transport</keyword>
<dbReference type="InterPro" id="IPR000170">
    <property type="entry name" value="High_potential_FeS_prot"/>
</dbReference>
<feature type="chain" id="PRO_5045450511" description="High-potential iron-sulfur protein" evidence="8">
    <location>
        <begin position="26"/>
        <end position="109"/>
    </location>
</feature>
<comment type="similarity">
    <text evidence="7">Belongs to the high-potential iron-sulfur protein (HiPIP) family.</text>
</comment>
<dbReference type="Pfam" id="PF01355">
    <property type="entry name" value="HIPIP"/>
    <property type="match status" value="1"/>
</dbReference>
<sequence>MSDAVSRRRFLTATAGAFALSPVLAACGGGDEGGVVAANCEGYGALTAAELQQRAALNYVDVTPIPGEMCSNCAFYEAPAGGAACGGCQLFAGPVAPGGYCTGWAAATA</sequence>
<accession>A0ABU3BLU1</accession>
<dbReference type="PROSITE" id="PS51257">
    <property type="entry name" value="PROKAR_LIPOPROTEIN"/>
    <property type="match status" value="1"/>
</dbReference>
<evidence type="ECO:0000313" key="11">
    <source>
        <dbReference type="Proteomes" id="UP001267426"/>
    </source>
</evidence>
<gene>
    <name evidence="10" type="ORF">RM540_00675</name>
</gene>
<dbReference type="InterPro" id="IPR036369">
    <property type="entry name" value="HIPIP_sf"/>
</dbReference>
<name>A0ABU3BLU1_9BACT</name>
<evidence type="ECO:0000256" key="2">
    <source>
        <dbReference type="ARBA" id="ARBA00022485"/>
    </source>
</evidence>